<keyword evidence="2" id="KW-1185">Reference proteome</keyword>
<sequence length="52" mass="5956">MKVKFEDGKMKMETVRESAEDSLRSDELNLAVLKEMNLGRDGFVRSFSLGEM</sequence>
<organism evidence="1 2">
    <name type="scientific">Trifolium medium</name>
    <dbReference type="NCBI Taxonomy" id="97028"/>
    <lineage>
        <taxon>Eukaryota</taxon>
        <taxon>Viridiplantae</taxon>
        <taxon>Streptophyta</taxon>
        <taxon>Embryophyta</taxon>
        <taxon>Tracheophyta</taxon>
        <taxon>Spermatophyta</taxon>
        <taxon>Magnoliopsida</taxon>
        <taxon>eudicotyledons</taxon>
        <taxon>Gunneridae</taxon>
        <taxon>Pentapetalae</taxon>
        <taxon>rosids</taxon>
        <taxon>fabids</taxon>
        <taxon>Fabales</taxon>
        <taxon>Fabaceae</taxon>
        <taxon>Papilionoideae</taxon>
        <taxon>50 kb inversion clade</taxon>
        <taxon>NPAAA clade</taxon>
        <taxon>Hologalegina</taxon>
        <taxon>IRL clade</taxon>
        <taxon>Trifolieae</taxon>
        <taxon>Trifolium</taxon>
    </lineage>
</organism>
<protein>
    <submittedName>
        <fullName evidence="1">Fructokinase-2</fullName>
    </submittedName>
</protein>
<evidence type="ECO:0000313" key="2">
    <source>
        <dbReference type="Proteomes" id="UP000265520"/>
    </source>
</evidence>
<dbReference type="EMBL" id="LXQA010013074">
    <property type="protein sequence ID" value="MCH87873.1"/>
    <property type="molecule type" value="Genomic_DNA"/>
</dbReference>
<dbReference type="GO" id="GO:0016301">
    <property type="term" value="F:kinase activity"/>
    <property type="evidence" value="ECO:0007669"/>
    <property type="project" value="UniProtKB-KW"/>
</dbReference>
<accession>A0A392ML04</accession>
<reference evidence="1 2" key="1">
    <citation type="journal article" date="2018" name="Front. Plant Sci.">
        <title>Red Clover (Trifolium pratense) and Zigzag Clover (T. medium) - A Picture of Genomic Similarities and Differences.</title>
        <authorList>
            <person name="Dluhosova J."/>
            <person name="Istvanek J."/>
            <person name="Nedelnik J."/>
            <person name="Repkova J."/>
        </authorList>
    </citation>
    <scope>NUCLEOTIDE SEQUENCE [LARGE SCALE GENOMIC DNA]</scope>
    <source>
        <strain evidence="2">cv. 10/8</strain>
        <tissue evidence="1">Leaf</tissue>
    </source>
</reference>
<evidence type="ECO:0000313" key="1">
    <source>
        <dbReference type="EMBL" id="MCH87873.1"/>
    </source>
</evidence>
<dbReference type="Proteomes" id="UP000265520">
    <property type="component" value="Unassembled WGS sequence"/>
</dbReference>
<keyword evidence="1" id="KW-0418">Kinase</keyword>
<keyword evidence="1" id="KW-0808">Transferase</keyword>
<dbReference type="AlphaFoldDB" id="A0A392ML04"/>
<name>A0A392ML04_9FABA</name>
<comment type="caution">
    <text evidence="1">The sequence shown here is derived from an EMBL/GenBank/DDBJ whole genome shotgun (WGS) entry which is preliminary data.</text>
</comment>
<gene>
    <name evidence="1" type="ORF">A2U01_0008754</name>
</gene>
<proteinExistence type="predicted"/>